<dbReference type="Pfam" id="PF05225">
    <property type="entry name" value="HTH_psq"/>
    <property type="match status" value="1"/>
</dbReference>
<dbReference type="AlphaFoldDB" id="A0A8J2PS76"/>
<dbReference type="EMBL" id="CAJVCH010537006">
    <property type="protein sequence ID" value="CAG7825626.1"/>
    <property type="molecule type" value="Genomic_DNA"/>
</dbReference>
<gene>
    <name evidence="3" type="ORF">AFUS01_LOCUS35727</name>
</gene>
<evidence type="ECO:0000313" key="3">
    <source>
        <dbReference type="EMBL" id="CAG7825626.1"/>
    </source>
</evidence>
<name>A0A8J2PS76_9HEXA</name>
<sequence>MGGVSISNAAEVYGIPRRTLERKIDIKLQGGDPGELKNDGGFQPVFSSEEENRLEQYLIEASESNHDTQAAVSTGVKNKRGKKPHNAGCNSTDEHVATGTQNVPDLTQMKTACGACASIPSVLQAQTEAIQNLAFGLFCTFG</sequence>
<proteinExistence type="predicted"/>
<keyword evidence="4" id="KW-1185">Reference proteome</keyword>
<evidence type="ECO:0000256" key="1">
    <source>
        <dbReference type="SAM" id="MobiDB-lite"/>
    </source>
</evidence>
<feature type="region of interest" description="Disordered" evidence="1">
    <location>
        <begin position="64"/>
        <end position="96"/>
    </location>
</feature>
<organism evidence="3 4">
    <name type="scientific">Allacma fusca</name>
    <dbReference type="NCBI Taxonomy" id="39272"/>
    <lineage>
        <taxon>Eukaryota</taxon>
        <taxon>Metazoa</taxon>
        <taxon>Ecdysozoa</taxon>
        <taxon>Arthropoda</taxon>
        <taxon>Hexapoda</taxon>
        <taxon>Collembola</taxon>
        <taxon>Symphypleona</taxon>
        <taxon>Sminthuridae</taxon>
        <taxon>Allacma</taxon>
    </lineage>
</organism>
<feature type="domain" description="HTH psq-type" evidence="2">
    <location>
        <begin position="2"/>
        <end position="22"/>
    </location>
</feature>
<protein>
    <recommendedName>
        <fullName evidence="2">HTH psq-type domain-containing protein</fullName>
    </recommendedName>
</protein>
<accession>A0A8J2PS76</accession>
<dbReference type="InterPro" id="IPR007889">
    <property type="entry name" value="HTH_Psq"/>
</dbReference>
<comment type="caution">
    <text evidence="3">The sequence shown here is derived from an EMBL/GenBank/DDBJ whole genome shotgun (WGS) entry which is preliminary data.</text>
</comment>
<dbReference type="GO" id="GO:0003677">
    <property type="term" value="F:DNA binding"/>
    <property type="evidence" value="ECO:0007669"/>
    <property type="project" value="InterPro"/>
</dbReference>
<evidence type="ECO:0000259" key="2">
    <source>
        <dbReference type="Pfam" id="PF05225"/>
    </source>
</evidence>
<evidence type="ECO:0000313" key="4">
    <source>
        <dbReference type="Proteomes" id="UP000708208"/>
    </source>
</evidence>
<reference evidence="3" key="1">
    <citation type="submission" date="2021-06" db="EMBL/GenBank/DDBJ databases">
        <authorList>
            <person name="Hodson N. C."/>
            <person name="Mongue J. A."/>
            <person name="Jaron S. K."/>
        </authorList>
    </citation>
    <scope>NUCLEOTIDE SEQUENCE</scope>
</reference>
<dbReference type="Proteomes" id="UP000708208">
    <property type="component" value="Unassembled WGS sequence"/>
</dbReference>
<feature type="compositionally biased region" description="Polar residues" evidence="1">
    <location>
        <begin position="67"/>
        <end position="76"/>
    </location>
</feature>